<dbReference type="Proteomes" id="UP000808761">
    <property type="component" value="Unassembled WGS sequence"/>
</dbReference>
<protein>
    <recommendedName>
        <fullName evidence="2">FlgD/Vpr Ig-like domain-containing protein</fullName>
    </recommendedName>
</protein>
<dbReference type="AlphaFoldDB" id="A0A9D6YXD4"/>
<gene>
    <name evidence="3" type="ORF">HZB08_00250</name>
</gene>
<dbReference type="Pfam" id="PF13860">
    <property type="entry name" value="FlgD_ig"/>
    <property type="match status" value="1"/>
</dbReference>
<evidence type="ECO:0000259" key="2">
    <source>
        <dbReference type="Pfam" id="PF13860"/>
    </source>
</evidence>
<accession>A0A9D6YXD4</accession>
<proteinExistence type="predicted"/>
<organism evidence="3 4">
    <name type="scientific">Candidatus Saganbacteria bacterium</name>
    <dbReference type="NCBI Taxonomy" id="2575572"/>
    <lineage>
        <taxon>Bacteria</taxon>
        <taxon>Bacillati</taxon>
        <taxon>Saganbacteria</taxon>
    </lineage>
</organism>
<evidence type="ECO:0000313" key="3">
    <source>
        <dbReference type="EMBL" id="MBI5078440.1"/>
    </source>
</evidence>
<name>A0A9D6YXD4_UNCSA</name>
<keyword evidence="1" id="KW-0732">Signal</keyword>
<dbReference type="EMBL" id="JACRKR010000013">
    <property type="protein sequence ID" value="MBI5078440.1"/>
    <property type="molecule type" value="Genomic_DNA"/>
</dbReference>
<evidence type="ECO:0000256" key="1">
    <source>
        <dbReference type="SAM" id="SignalP"/>
    </source>
</evidence>
<evidence type="ECO:0000313" key="4">
    <source>
        <dbReference type="Proteomes" id="UP000808761"/>
    </source>
</evidence>
<feature type="signal peptide" evidence="1">
    <location>
        <begin position="1"/>
        <end position="21"/>
    </location>
</feature>
<dbReference type="Gene3D" id="2.60.40.4070">
    <property type="match status" value="1"/>
</dbReference>
<dbReference type="InterPro" id="IPR025965">
    <property type="entry name" value="FlgD/Vpr_Ig-like"/>
</dbReference>
<comment type="caution">
    <text evidence="3">The sequence shown here is derived from an EMBL/GenBank/DDBJ whole genome shotgun (WGS) entry which is preliminary data.</text>
</comment>
<feature type="chain" id="PRO_5038911745" description="FlgD/Vpr Ig-like domain-containing protein" evidence="1">
    <location>
        <begin position="22"/>
        <end position="389"/>
    </location>
</feature>
<sequence length="389" mass="42716">MKKLIFKIYLLLLLLMSTASAQQFEMKSLLPPYWIVGTLPNLDVLTSADGRVVDFYRTKDDLDAGRFARTKIIGNRFILNAFEIWPAVLEVGVTYNVATEMIEDKFGANGTVAISGRGWDEVKNFTLTSEGGIIPPVVDDRGNPVIREAAPVFNIWIGQRLYQKEMIEKGEKLIVSPKPSLAIDISIEEPFTLSEDVGRYGLILDQGTPVARNLVLTPSHITQKVYAAGSKVEEKRIRSFRLEYQMLEALSGGTHTFYISARSSGKNGIPAVLTEPVTVEVMGGPLRLVGAPLSYPNPFSITKNGKVTIQYALSSDADIEIILVDITGERVKRFMLNTRQEGGTAGINKITWDGRKDAGTLAGNGIYLGTIISRSEGKQLGTFKLAVVD</sequence>
<reference evidence="3" key="1">
    <citation type="submission" date="2020-07" db="EMBL/GenBank/DDBJ databases">
        <title>Huge and variable diversity of episymbiotic CPR bacteria and DPANN archaea in groundwater ecosystems.</title>
        <authorList>
            <person name="He C.Y."/>
            <person name="Keren R."/>
            <person name="Whittaker M."/>
            <person name="Farag I.F."/>
            <person name="Doudna J."/>
            <person name="Cate J.H.D."/>
            <person name="Banfield J.F."/>
        </authorList>
    </citation>
    <scope>NUCLEOTIDE SEQUENCE</scope>
    <source>
        <strain evidence="3">NC_groundwater_1860_Pr3_B-0.1um_51_7</strain>
    </source>
</reference>
<feature type="domain" description="FlgD/Vpr Ig-like" evidence="2">
    <location>
        <begin position="302"/>
        <end position="367"/>
    </location>
</feature>